<dbReference type="InterPro" id="IPR006638">
    <property type="entry name" value="Elp3/MiaA/NifB-like_rSAM"/>
</dbReference>
<feature type="binding site" evidence="12">
    <location>
        <position position="204"/>
    </location>
    <ligand>
        <name>S-adenosyl-L-methionine</name>
        <dbReference type="ChEBI" id="CHEBI:59789"/>
    </ligand>
</feature>
<feature type="binding site" evidence="12">
    <location>
        <position position="109"/>
    </location>
    <ligand>
        <name>GTP</name>
        <dbReference type="ChEBI" id="CHEBI:37565"/>
    </ligand>
</feature>
<gene>
    <name evidence="12 15" type="primary">moaA</name>
    <name evidence="15" type="ORF">CKALI_02395</name>
</gene>
<feature type="binding site" evidence="12">
    <location>
        <position position="23"/>
    </location>
    <ligand>
        <name>GTP</name>
        <dbReference type="ChEBI" id="CHEBI:37565"/>
    </ligand>
</feature>
<evidence type="ECO:0000256" key="11">
    <source>
        <dbReference type="ARBA" id="ARBA00048697"/>
    </source>
</evidence>
<dbReference type="GO" id="GO:0046872">
    <property type="term" value="F:metal ion binding"/>
    <property type="evidence" value="ECO:0007669"/>
    <property type="project" value="UniProtKB-KW"/>
</dbReference>
<dbReference type="InterPro" id="IPR010505">
    <property type="entry name" value="MoaA_twitch"/>
</dbReference>
<keyword evidence="6 12" id="KW-0408">Iron</keyword>
<dbReference type="Proteomes" id="UP000427071">
    <property type="component" value="Chromosome"/>
</dbReference>
<keyword evidence="8 12" id="KW-0342">GTP-binding</keyword>
<dbReference type="UniPathway" id="UPA00344"/>
<dbReference type="EMBL" id="CP046452">
    <property type="protein sequence ID" value="QGU01369.1"/>
    <property type="molecule type" value="Genomic_DNA"/>
</dbReference>
<evidence type="ECO:0000256" key="7">
    <source>
        <dbReference type="ARBA" id="ARBA00023014"/>
    </source>
</evidence>
<keyword evidence="10 12" id="KW-0456">Lyase</keyword>
<evidence type="ECO:0000256" key="6">
    <source>
        <dbReference type="ARBA" id="ARBA00023004"/>
    </source>
</evidence>
<feature type="binding site" evidence="12">
    <location>
        <position position="74"/>
    </location>
    <ligand>
        <name>GTP</name>
        <dbReference type="ChEBI" id="CHEBI:37565"/>
    </ligand>
</feature>
<evidence type="ECO:0000256" key="8">
    <source>
        <dbReference type="ARBA" id="ARBA00023134"/>
    </source>
</evidence>
<feature type="binding site" evidence="12">
    <location>
        <position position="288"/>
    </location>
    <ligand>
        <name>[4Fe-4S] cluster</name>
        <dbReference type="ChEBI" id="CHEBI:49883"/>
        <label>2</label>
        <note>4Fe-4S-substrate</note>
    </ligand>
</feature>
<dbReference type="SMART" id="SM00729">
    <property type="entry name" value="Elp3"/>
    <property type="match status" value="1"/>
</dbReference>
<dbReference type="InterPro" id="IPR000385">
    <property type="entry name" value="MoaA_NifB_PqqE_Fe-S-bd_CS"/>
</dbReference>
<keyword evidence="3 12" id="KW-0949">S-adenosyl-L-methionine</keyword>
<dbReference type="InterPro" id="IPR007197">
    <property type="entry name" value="rSAM"/>
</dbReference>
<dbReference type="GO" id="GO:0061799">
    <property type="term" value="F:cyclic pyranopterin monophosphate synthase activity"/>
    <property type="evidence" value="ECO:0007669"/>
    <property type="project" value="TreeGrafter"/>
</dbReference>
<dbReference type="PROSITE" id="PS01305">
    <property type="entry name" value="MOAA_NIFB_PQQE"/>
    <property type="match status" value="1"/>
</dbReference>
<keyword evidence="4 12" id="KW-0479">Metal-binding</keyword>
<keyword evidence="5 12" id="KW-0547">Nucleotide-binding</keyword>
<feature type="binding site" evidence="12">
    <location>
        <position position="274"/>
    </location>
    <ligand>
        <name>[4Fe-4S] cluster</name>
        <dbReference type="ChEBI" id="CHEBI:49883"/>
        <label>2</label>
        <note>4Fe-4S-substrate</note>
    </ligand>
</feature>
<feature type="domain" description="Radical SAM core" evidence="14">
    <location>
        <begin position="14"/>
        <end position="233"/>
    </location>
</feature>
<name>A0A6B8VE75_9CORY</name>
<dbReference type="InterPro" id="IPR050105">
    <property type="entry name" value="MoCo_biosynth_MoaA/MoaC"/>
</dbReference>
<dbReference type="SFLD" id="SFLDS00029">
    <property type="entry name" value="Radical_SAM"/>
    <property type="match status" value="1"/>
</dbReference>
<proteinExistence type="inferred from homology"/>
<feature type="binding site" evidence="12">
    <location>
        <position position="271"/>
    </location>
    <ligand>
        <name>[4Fe-4S] cluster</name>
        <dbReference type="ChEBI" id="CHEBI:49883"/>
        <label>2</label>
        <note>4Fe-4S-substrate</note>
    </ligand>
</feature>
<evidence type="ECO:0000256" key="12">
    <source>
        <dbReference type="HAMAP-Rule" id="MF_01225"/>
    </source>
</evidence>
<dbReference type="GO" id="GO:0051539">
    <property type="term" value="F:4 iron, 4 sulfur cluster binding"/>
    <property type="evidence" value="ECO:0007669"/>
    <property type="project" value="UniProtKB-UniRule"/>
</dbReference>
<dbReference type="AlphaFoldDB" id="A0A6B8VE75"/>
<evidence type="ECO:0000256" key="5">
    <source>
        <dbReference type="ARBA" id="ARBA00022741"/>
    </source>
</evidence>
<dbReference type="NCBIfam" id="TIGR02666">
    <property type="entry name" value="moaA"/>
    <property type="match status" value="1"/>
</dbReference>
<comment type="function">
    <text evidence="12">Catalyzes the cyclization of GTP to (8S)-3',8-cyclo-7,8-dihydroguanosine 5'-triphosphate.</text>
</comment>
<dbReference type="InterPro" id="IPR040064">
    <property type="entry name" value="MoaA-like"/>
</dbReference>
<dbReference type="SFLD" id="SFLDG01386">
    <property type="entry name" value="main_SPASM_domain-containing"/>
    <property type="match status" value="1"/>
</dbReference>
<feature type="binding site" evidence="12">
    <location>
        <position position="30"/>
    </location>
    <ligand>
        <name>[4Fe-4S] cluster</name>
        <dbReference type="ChEBI" id="CHEBI:49883"/>
        <label>1</label>
        <note>4Fe-4S-S-AdoMet</note>
    </ligand>
</feature>
<dbReference type="InterPro" id="IPR058240">
    <property type="entry name" value="rSAM_sf"/>
</dbReference>
<feature type="binding site" evidence="12">
    <location>
        <position position="133"/>
    </location>
    <ligand>
        <name>S-adenosyl-L-methionine</name>
        <dbReference type="ChEBI" id="CHEBI:59789"/>
    </ligand>
</feature>
<comment type="cofactor">
    <cofactor evidence="12">
        <name>[4Fe-4S] cluster</name>
        <dbReference type="ChEBI" id="CHEBI:49883"/>
    </cofactor>
    <text evidence="12">Binds 2 [4Fe-4S] clusters. Binds 1 [4Fe-4S] cluster coordinated with 3 cysteines and an exchangeable S-adenosyl-L-methionine and 1 [4Fe-4S] cluster coordinated with 3 cysteines and the GTP-derived substrate.</text>
</comment>
<accession>A0A6B8VE75</accession>
<organism evidence="15 16">
    <name type="scientific">Corynebacterium kalinowskii</name>
    <dbReference type="NCBI Taxonomy" id="2675216"/>
    <lineage>
        <taxon>Bacteria</taxon>
        <taxon>Bacillati</taxon>
        <taxon>Actinomycetota</taxon>
        <taxon>Actinomycetes</taxon>
        <taxon>Mycobacteriales</taxon>
        <taxon>Corynebacteriaceae</taxon>
        <taxon>Corynebacterium</taxon>
    </lineage>
</organism>
<evidence type="ECO:0000313" key="16">
    <source>
        <dbReference type="Proteomes" id="UP000427071"/>
    </source>
</evidence>
<comment type="subunit">
    <text evidence="12">Monomer and homodimer.</text>
</comment>
<evidence type="ECO:0000313" key="15">
    <source>
        <dbReference type="EMBL" id="QGU01369.1"/>
    </source>
</evidence>
<dbReference type="SFLD" id="SFLDG01383">
    <property type="entry name" value="cyclic_pyranopterin_phosphate"/>
    <property type="match status" value="1"/>
</dbReference>
<dbReference type="GO" id="GO:1904047">
    <property type="term" value="F:S-adenosyl-L-methionine binding"/>
    <property type="evidence" value="ECO:0007669"/>
    <property type="project" value="UniProtKB-UniRule"/>
</dbReference>
<dbReference type="HAMAP" id="MF_01225_B">
    <property type="entry name" value="MoaA_B"/>
    <property type="match status" value="1"/>
</dbReference>
<dbReference type="CDD" id="cd01335">
    <property type="entry name" value="Radical_SAM"/>
    <property type="match status" value="1"/>
</dbReference>
<keyword evidence="7 12" id="KW-0411">Iron-sulfur</keyword>
<comment type="similarity">
    <text evidence="12">Belongs to the radical SAM superfamily. MoaA family.</text>
</comment>
<dbReference type="CDD" id="cd21117">
    <property type="entry name" value="Twitch_MoaA"/>
    <property type="match status" value="1"/>
</dbReference>
<feature type="binding site" evidence="12">
    <location>
        <position position="34"/>
    </location>
    <ligand>
        <name>[4Fe-4S] cluster</name>
        <dbReference type="ChEBI" id="CHEBI:49883"/>
        <label>1</label>
        <note>4Fe-4S-S-AdoMet</note>
    </ligand>
</feature>
<dbReference type="KEGG" id="ckw:CKALI_02395"/>
<feature type="binding site" evidence="12">
    <location>
        <position position="78"/>
    </location>
    <ligand>
        <name>S-adenosyl-L-methionine</name>
        <dbReference type="ChEBI" id="CHEBI:59789"/>
    </ligand>
</feature>
<feature type="binding site" evidence="12">
    <location>
        <begin position="276"/>
        <end position="278"/>
    </location>
    <ligand>
        <name>GTP</name>
        <dbReference type="ChEBI" id="CHEBI:37565"/>
    </ligand>
</feature>
<evidence type="ECO:0000256" key="13">
    <source>
        <dbReference type="SAM" id="MobiDB-lite"/>
    </source>
</evidence>
<evidence type="ECO:0000256" key="2">
    <source>
        <dbReference type="ARBA" id="ARBA00022485"/>
    </source>
</evidence>
<keyword evidence="2 12" id="KW-0004">4Fe-4S</keyword>
<comment type="catalytic activity">
    <reaction evidence="11 12">
        <text>GTP + AH2 + S-adenosyl-L-methionine = (8S)-3',8-cyclo-7,8-dihydroguanosine 5'-triphosphate + 5'-deoxyadenosine + L-methionine + A + H(+)</text>
        <dbReference type="Rhea" id="RHEA:49576"/>
        <dbReference type="ChEBI" id="CHEBI:13193"/>
        <dbReference type="ChEBI" id="CHEBI:15378"/>
        <dbReference type="ChEBI" id="CHEBI:17319"/>
        <dbReference type="ChEBI" id="CHEBI:17499"/>
        <dbReference type="ChEBI" id="CHEBI:37565"/>
        <dbReference type="ChEBI" id="CHEBI:57844"/>
        <dbReference type="ChEBI" id="CHEBI:59789"/>
        <dbReference type="ChEBI" id="CHEBI:131766"/>
        <dbReference type="EC" id="4.1.99.22"/>
    </reaction>
</comment>
<evidence type="ECO:0000256" key="1">
    <source>
        <dbReference type="ARBA" id="ARBA00012167"/>
    </source>
</evidence>
<dbReference type="GO" id="GO:0061798">
    <property type="term" value="F:GTP 3',8'-cyclase activity"/>
    <property type="evidence" value="ECO:0007669"/>
    <property type="project" value="UniProtKB-UniRule"/>
</dbReference>
<dbReference type="PANTHER" id="PTHR22960:SF0">
    <property type="entry name" value="MOLYBDENUM COFACTOR BIOSYNTHESIS PROTEIN 1"/>
    <property type="match status" value="1"/>
</dbReference>
<keyword evidence="9 12" id="KW-0501">Molybdenum cofactor biosynthesis</keyword>
<dbReference type="SFLD" id="SFLDG01067">
    <property type="entry name" value="SPASM/twitch_domain_containing"/>
    <property type="match status" value="1"/>
</dbReference>
<keyword evidence="16" id="KW-1185">Reference proteome</keyword>
<dbReference type="PANTHER" id="PTHR22960">
    <property type="entry name" value="MOLYBDOPTERIN COFACTOR SYNTHESIS PROTEIN A"/>
    <property type="match status" value="1"/>
</dbReference>
<comment type="pathway">
    <text evidence="12">Cofactor biosynthesis; molybdopterin biosynthesis.</text>
</comment>
<reference evidence="16" key="1">
    <citation type="submission" date="2019-11" db="EMBL/GenBank/DDBJ databases">
        <title>Complete genome sequence of Corynebacterium kalinowskii 1959, a novel Corynebacterium species isolated from soil of a small paddock in Vilsendorf, Germany.</title>
        <authorList>
            <person name="Schaffert L."/>
            <person name="Ruwe M."/>
            <person name="Milse J."/>
            <person name="Hanuschka K."/>
            <person name="Ortseifen V."/>
            <person name="Droste J."/>
            <person name="Brandt D."/>
            <person name="Schlueter L."/>
            <person name="Kutter Y."/>
            <person name="Vinke S."/>
            <person name="Viehoefer P."/>
            <person name="Jacob L."/>
            <person name="Luebke N.-C."/>
            <person name="Schulte-Berndt E."/>
            <person name="Hain C."/>
            <person name="Linder M."/>
            <person name="Schmidt P."/>
            <person name="Wollenschlaeger L."/>
            <person name="Luttermann T."/>
            <person name="Thieme E."/>
            <person name="Hassa J."/>
            <person name="Haak M."/>
            <person name="Wittchen M."/>
            <person name="Mentz A."/>
            <person name="Persicke M."/>
            <person name="Busche T."/>
            <person name="Ruckert C."/>
        </authorList>
    </citation>
    <scope>NUCLEOTIDE SEQUENCE [LARGE SCALE GENOMIC DNA]</scope>
    <source>
        <strain evidence="16">1959</strain>
    </source>
</reference>
<dbReference type="Pfam" id="PF06463">
    <property type="entry name" value="Mob_synth_C"/>
    <property type="match status" value="1"/>
</dbReference>
<evidence type="ECO:0000256" key="4">
    <source>
        <dbReference type="ARBA" id="ARBA00022723"/>
    </source>
</evidence>
<feature type="binding site" evidence="12">
    <location>
        <position position="36"/>
    </location>
    <ligand>
        <name>S-adenosyl-L-methionine</name>
        <dbReference type="ChEBI" id="CHEBI:59789"/>
    </ligand>
</feature>
<dbReference type="SUPFAM" id="SSF102114">
    <property type="entry name" value="Radical SAM enzymes"/>
    <property type="match status" value="1"/>
</dbReference>
<protein>
    <recommendedName>
        <fullName evidence="1 12">GTP 3',8-cyclase</fullName>
        <ecNumber evidence="1 12">4.1.99.22</ecNumber>
    </recommendedName>
    <alternativeName>
        <fullName evidence="12">Molybdenum cofactor biosynthesis protein A</fullName>
    </alternativeName>
</protein>
<evidence type="ECO:0000256" key="3">
    <source>
        <dbReference type="ARBA" id="ARBA00022691"/>
    </source>
</evidence>
<dbReference type="InterPro" id="IPR013483">
    <property type="entry name" value="MoaA"/>
</dbReference>
<feature type="binding site" evidence="12">
    <location>
        <position position="37"/>
    </location>
    <ligand>
        <name>[4Fe-4S] cluster</name>
        <dbReference type="ChEBI" id="CHEBI:49883"/>
        <label>1</label>
        <note>4Fe-4S-S-AdoMet</note>
    </ligand>
</feature>
<feature type="region of interest" description="Disordered" evidence="13">
    <location>
        <begin position="325"/>
        <end position="344"/>
    </location>
</feature>
<feature type="binding site" evidence="12">
    <location>
        <position position="170"/>
    </location>
    <ligand>
        <name>GTP</name>
        <dbReference type="ChEBI" id="CHEBI:37565"/>
    </ligand>
</feature>
<evidence type="ECO:0000256" key="10">
    <source>
        <dbReference type="ARBA" id="ARBA00023239"/>
    </source>
</evidence>
<dbReference type="GO" id="GO:0006777">
    <property type="term" value="P:Mo-molybdopterin cofactor biosynthetic process"/>
    <property type="evidence" value="ECO:0007669"/>
    <property type="project" value="UniProtKB-UniRule"/>
</dbReference>
<dbReference type="Gene3D" id="3.20.20.70">
    <property type="entry name" value="Aldolase class I"/>
    <property type="match status" value="1"/>
</dbReference>
<evidence type="ECO:0000259" key="14">
    <source>
        <dbReference type="PROSITE" id="PS51918"/>
    </source>
</evidence>
<dbReference type="EC" id="4.1.99.22" evidence="1 12"/>
<sequence>MYRMQQQQIRLTDSYGRVARDLRVSVTDRCNLRCTYCMPEEGMQWIADSRILTLSELERLVRIGVEKLGIRSVRFTGGEPLLRPGLADLIGQTAKMTCDNGEHPDIALTTNGLGLEKHIGKLRDAGLKRINISVDSLDPERFAKLTRRDRLADVLKGIEAAKAAGLRPIKINTVVMPNTNEADILPLLDFCLNQGFQLRFIEEMPLGPPQVWNRDIMVKAEDIKATIEEKYQLSLATGQRASSPAKVWDVVQDGAIIGQVGIIASVTKPFCGDCDRTRLTADGQIRNCLFARREFNLRDLMRGGASDEELALAWAGEMGRKLPGHGIDSPSFLQPQRGMSAIGG</sequence>
<dbReference type="InterPro" id="IPR013785">
    <property type="entry name" value="Aldolase_TIM"/>
</dbReference>
<dbReference type="PROSITE" id="PS51918">
    <property type="entry name" value="RADICAL_SAM"/>
    <property type="match status" value="1"/>
</dbReference>
<dbReference type="Pfam" id="PF04055">
    <property type="entry name" value="Radical_SAM"/>
    <property type="match status" value="1"/>
</dbReference>
<evidence type="ECO:0000256" key="9">
    <source>
        <dbReference type="ARBA" id="ARBA00023150"/>
    </source>
</evidence>
<dbReference type="GO" id="GO:0005525">
    <property type="term" value="F:GTP binding"/>
    <property type="evidence" value="ECO:0007669"/>
    <property type="project" value="UniProtKB-UniRule"/>
</dbReference>